<sequence length="391" mass="44272">MVAPVSVTNGSLAALNGSESGIESPKFPILHQIPPENLSQIIAYNLQSADDPVYWSNELASYRFVSRHVRDVCMATPASKAVIFLDRPGLVKSIVTGRSNSPGLPLRITSNHRITHASFTELLDLIAPVIAGDLTVDTLACEPMSSHLLTWLTKLPDPRTKLKSINISCRQCPEHRCKDCYRHTAPMHIGAHVFPLGLPYINQLILDEHFLLSPFHMDHCISIQPSFPSLTSLHLHGESPYPNIPFQDLRLEDILLALPAFPQLVRLSLHQFSFAIHVSQPEPFDVKPEWWKKIIPSYRSRLQEISVTKCYGPPIAFAPLMWPGVFPEVRLVRFSSTYCHHAASELPTFSRIVTMRDSQDSRILWSFPHDFRFFAQKHHDRYLKLLCIPLS</sequence>
<gene>
    <name evidence="1" type="ORF">JAAARDRAFT_201000</name>
</gene>
<accession>A0A067P5Y4</accession>
<evidence type="ECO:0000313" key="1">
    <source>
        <dbReference type="EMBL" id="KDQ49255.1"/>
    </source>
</evidence>
<evidence type="ECO:0000313" key="2">
    <source>
        <dbReference type="Proteomes" id="UP000027265"/>
    </source>
</evidence>
<protein>
    <submittedName>
        <fullName evidence="1">Uncharacterized protein</fullName>
    </submittedName>
</protein>
<name>A0A067P5Y4_9AGAM</name>
<dbReference type="EMBL" id="KL197792">
    <property type="protein sequence ID" value="KDQ49255.1"/>
    <property type="molecule type" value="Genomic_DNA"/>
</dbReference>
<proteinExistence type="predicted"/>
<keyword evidence="2" id="KW-1185">Reference proteome</keyword>
<organism evidence="1 2">
    <name type="scientific">Jaapia argillacea MUCL 33604</name>
    <dbReference type="NCBI Taxonomy" id="933084"/>
    <lineage>
        <taxon>Eukaryota</taxon>
        <taxon>Fungi</taxon>
        <taxon>Dikarya</taxon>
        <taxon>Basidiomycota</taxon>
        <taxon>Agaricomycotina</taxon>
        <taxon>Agaricomycetes</taxon>
        <taxon>Agaricomycetidae</taxon>
        <taxon>Jaapiales</taxon>
        <taxon>Jaapiaceae</taxon>
        <taxon>Jaapia</taxon>
    </lineage>
</organism>
<dbReference type="HOGENOM" id="CLU_621221_0_0_1"/>
<dbReference type="InParanoid" id="A0A067P5Y4"/>
<dbReference type="Proteomes" id="UP000027265">
    <property type="component" value="Unassembled WGS sequence"/>
</dbReference>
<dbReference type="AlphaFoldDB" id="A0A067P5Y4"/>
<reference evidence="2" key="1">
    <citation type="journal article" date="2014" name="Proc. Natl. Acad. Sci. U.S.A.">
        <title>Extensive sampling of basidiomycete genomes demonstrates inadequacy of the white-rot/brown-rot paradigm for wood decay fungi.</title>
        <authorList>
            <person name="Riley R."/>
            <person name="Salamov A.A."/>
            <person name="Brown D.W."/>
            <person name="Nagy L.G."/>
            <person name="Floudas D."/>
            <person name="Held B.W."/>
            <person name="Levasseur A."/>
            <person name="Lombard V."/>
            <person name="Morin E."/>
            <person name="Otillar R."/>
            <person name="Lindquist E.A."/>
            <person name="Sun H."/>
            <person name="LaButti K.M."/>
            <person name="Schmutz J."/>
            <person name="Jabbour D."/>
            <person name="Luo H."/>
            <person name="Baker S.E."/>
            <person name="Pisabarro A.G."/>
            <person name="Walton J.D."/>
            <person name="Blanchette R.A."/>
            <person name="Henrissat B."/>
            <person name="Martin F."/>
            <person name="Cullen D."/>
            <person name="Hibbett D.S."/>
            <person name="Grigoriev I.V."/>
        </authorList>
    </citation>
    <scope>NUCLEOTIDE SEQUENCE [LARGE SCALE GENOMIC DNA]</scope>
    <source>
        <strain evidence="2">MUCL 33604</strain>
    </source>
</reference>